<accession>A0A059E2F2</accession>
<proteinExistence type="predicted"/>
<dbReference type="eggNOG" id="COG0456">
    <property type="taxonomic scope" value="Bacteria"/>
</dbReference>
<reference evidence="6 7" key="1">
    <citation type="journal article" date="2014" name="Antonie Van Leeuwenhoek">
        <title>Hyphomonas beringensis sp. nov. and Hyphomonas chukchiensis sp. nov., isolated from surface seawater of the Bering Sea and Chukchi Sea.</title>
        <authorList>
            <person name="Li C."/>
            <person name="Lai Q."/>
            <person name="Li G."/>
            <person name="Dong C."/>
            <person name="Wang J."/>
            <person name="Liao Y."/>
            <person name="Shao Z."/>
        </authorList>
    </citation>
    <scope>NUCLEOTIDE SEQUENCE [LARGE SCALE GENOMIC DNA]</scope>
    <source>
        <strain evidence="6 7">22II1-22F38</strain>
    </source>
</reference>
<dbReference type="PANTHER" id="PTHR43420">
    <property type="entry name" value="ACETYLTRANSFERASE"/>
    <property type="match status" value="1"/>
</dbReference>
<keyword evidence="1 4" id="KW-0808">Transferase</keyword>
<dbReference type="PANTHER" id="PTHR43420:SF44">
    <property type="entry name" value="ACETYLTRANSFERASE YPEA"/>
    <property type="match status" value="1"/>
</dbReference>
<sequence>MTGLVILRPDDARQLATLHAQCFDDAWDAAAIRGLLEDSKVLALGVESVGAIVAFLIAQTVAGETDILTVATDPAERRKGLASQLIDALIARAGERGVSRIMLDVAEDNVAARQLYRDHGFVEDGRRPRYYRAGRDIPVDAILMSRMLGIAT</sequence>
<dbReference type="STRING" id="1280948.HY36_04225"/>
<evidence type="ECO:0000313" key="6">
    <source>
        <dbReference type="EMBL" id="KCZ61765.1"/>
    </source>
</evidence>
<comment type="caution">
    <text evidence="6">The sequence shown here is derived from an EMBL/GenBank/DDBJ whole genome shotgun (WGS) entry which is preliminary data.</text>
</comment>
<gene>
    <name evidence="4" type="ORF">DCG65_11160</name>
    <name evidence="5" type="ORF">DD728_09040</name>
    <name evidence="6" type="ORF">HY36_04225</name>
</gene>
<dbReference type="InterPro" id="IPR050680">
    <property type="entry name" value="YpeA/RimI_acetyltransf"/>
</dbReference>
<dbReference type="CDD" id="cd04301">
    <property type="entry name" value="NAT_SF"/>
    <property type="match status" value="1"/>
</dbReference>
<keyword evidence="2" id="KW-0012">Acyltransferase</keyword>
<organism evidence="6 7">
    <name type="scientific">Hyphomonas atlantica</name>
    <dbReference type="NCBI Taxonomy" id="1280948"/>
    <lineage>
        <taxon>Bacteria</taxon>
        <taxon>Pseudomonadati</taxon>
        <taxon>Pseudomonadota</taxon>
        <taxon>Alphaproteobacteria</taxon>
        <taxon>Hyphomonadales</taxon>
        <taxon>Hyphomonadaceae</taxon>
        <taxon>Hyphomonas</taxon>
    </lineage>
</organism>
<feature type="domain" description="N-acetyltransferase" evidence="3">
    <location>
        <begin position="2"/>
        <end position="149"/>
    </location>
</feature>
<evidence type="ECO:0000313" key="8">
    <source>
        <dbReference type="Proteomes" id="UP000259173"/>
    </source>
</evidence>
<dbReference type="EMBL" id="DMBR01000340">
    <property type="protein sequence ID" value="HAE95112.1"/>
    <property type="molecule type" value="Genomic_DNA"/>
</dbReference>
<dbReference type="GO" id="GO:0016747">
    <property type="term" value="F:acyltransferase activity, transferring groups other than amino-acyl groups"/>
    <property type="evidence" value="ECO:0007669"/>
    <property type="project" value="InterPro"/>
</dbReference>
<evidence type="ECO:0000256" key="1">
    <source>
        <dbReference type="ARBA" id="ARBA00022679"/>
    </source>
</evidence>
<dbReference type="Proteomes" id="UP000263957">
    <property type="component" value="Unassembled WGS sequence"/>
</dbReference>
<evidence type="ECO:0000259" key="3">
    <source>
        <dbReference type="PROSITE" id="PS51186"/>
    </source>
</evidence>
<dbReference type="Proteomes" id="UP000259173">
    <property type="component" value="Unassembled WGS sequence"/>
</dbReference>
<dbReference type="InterPro" id="IPR016181">
    <property type="entry name" value="Acyl_CoA_acyltransferase"/>
</dbReference>
<dbReference type="Gene3D" id="3.40.630.30">
    <property type="match status" value="1"/>
</dbReference>
<dbReference type="EMBL" id="DOGS01000183">
    <property type="protein sequence ID" value="HBQ49016.1"/>
    <property type="molecule type" value="Genomic_DNA"/>
</dbReference>
<reference evidence="8 9" key="2">
    <citation type="journal article" date="2018" name="Nat. Biotechnol.">
        <title>A standardized bacterial taxonomy based on genome phylogeny substantially revises the tree of life.</title>
        <authorList>
            <person name="Parks D.H."/>
            <person name="Chuvochina M."/>
            <person name="Waite D.W."/>
            <person name="Rinke C."/>
            <person name="Skarshewski A."/>
            <person name="Chaumeil P.A."/>
            <person name="Hugenholtz P."/>
        </authorList>
    </citation>
    <scope>NUCLEOTIDE SEQUENCE [LARGE SCALE GENOMIC DNA]</scope>
    <source>
        <strain evidence="5">UBA10378</strain>
        <strain evidence="4">UBA8557</strain>
    </source>
</reference>
<evidence type="ECO:0000313" key="7">
    <source>
        <dbReference type="Proteomes" id="UP000024547"/>
    </source>
</evidence>
<dbReference type="PATRIC" id="fig|1280948.3.peg.1674"/>
<keyword evidence="7" id="KW-1185">Reference proteome</keyword>
<dbReference type="OrthoDB" id="9804026at2"/>
<evidence type="ECO:0000313" key="5">
    <source>
        <dbReference type="EMBL" id="HBQ49016.1"/>
    </source>
</evidence>
<evidence type="ECO:0000313" key="4">
    <source>
        <dbReference type="EMBL" id="HAE95112.1"/>
    </source>
</evidence>
<name>A0A059E2F2_9PROT</name>
<dbReference type="PROSITE" id="PS51186">
    <property type="entry name" value="GNAT"/>
    <property type="match status" value="1"/>
</dbReference>
<dbReference type="EMBL" id="AWFH01000012">
    <property type="protein sequence ID" value="KCZ61765.1"/>
    <property type="molecule type" value="Genomic_DNA"/>
</dbReference>
<dbReference type="GeneID" id="92498442"/>
<evidence type="ECO:0000256" key="2">
    <source>
        <dbReference type="ARBA" id="ARBA00023315"/>
    </source>
</evidence>
<protein>
    <submittedName>
        <fullName evidence="4">GNAT family N-acetyltransferase</fullName>
    </submittedName>
</protein>
<dbReference type="InterPro" id="IPR000182">
    <property type="entry name" value="GNAT_dom"/>
</dbReference>
<dbReference type="Proteomes" id="UP000024547">
    <property type="component" value="Unassembled WGS sequence"/>
</dbReference>
<dbReference type="SUPFAM" id="SSF55729">
    <property type="entry name" value="Acyl-CoA N-acyltransferases (Nat)"/>
    <property type="match status" value="1"/>
</dbReference>
<evidence type="ECO:0000313" key="9">
    <source>
        <dbReference type="Proteomes" id="UP000263957"/>
    </source>
</evidence>
<dbReference type="RefSeq" id="WP_051602635.1">
    <property type="nucleotide sequence ID" value="NZ_AWFH01000012.1"/>
</dbReference>
<dbReference type="AlphaFoldDB" id="A0A059E2F2"/>
<dbReference type="Pfam" id="PF00583">
    <property type="entry name" value="Acetyltransf_1"/>
    <property type="match status" value="1"/>
</dbReference>